<protein>
    <submittedName>
        <fullName evidence="1">Uncharacterized protein</fullName>
    </submittedName>
</protein>
<dbReference type="EMBL" id="JBBCAQ010000006">
    <property type="protein sequence ID" value="KAK7603428.1"/>
    <property type="molecule type" value="Genomic_DNA"/>
</dbReference>
<reference evidence="1 2" key="1">
    <citation type="submission" date="2024-03" db="EMBL/GenBank/DDBJ databases">
        <title>Adaptation during the transition from Ophiocordyceps entomopathogen to insect associate is accompanied by gene loss and intensified selection.</title>
        <authorList>
            <person name="Ward C.M."/>
            <person name="Onetto C.A."/>
            <person name="Borneman A.R."/>
        </authorList>
    </citation>
    <scope>NUCLEOTIDE SEQUENCE [LARGE SCALE GENOMIC DNA]</scope>
    <source>
        <strain evidence="1">AWRI1</strain>
        <tissue evidence="1">Single Adult Female</tissue>
    </source>
</reference>
<dbReference type="Proteomes" id="UP001367676">
    <property type="component" value="Unassembled WGS sequence"/>
</dbReference>
<gene>
    <name evidence="1" type="ORF">V9T40_003427</name>
</gene>
<proteinExistence type="predicted"/>
<accession>A0AAN9U2M0</accession>
<evidence type="ECO:0000313" key="2">
    <source>
        <dbReference type="Proteomes" id="UP001367676"/>
    </source>
</evidence>
<dbReference type="AlphaFoldDB" id="A0AAN9U2M0"/>
<organism evidence="1 2">
    <name type="scientific">Parthenolecanium corni</name>
    <dbReference type="NCBI Taxonomy" id="536013"/>
    <lineage>
        <taxon>Eukaryota</taxon>
        <taxon>Metazoa</taxon>
        <taxon>Ecdysozoa</taxon>
        <taxon>Arthropoda</taxon>
        <taxon>Hexapoda</taxon>
        <taxon>Insecta</taxon>
        <taxon>Pterygota</taxon>
        <taxon>Neoptera</taxon>
        <taxon>Paraneoptera</taxon>
        <taxon>Hemiptera</taxon>
        <taxon>Sternorrhyncha</taxon>
        <taxon>Coccoidea</taxon>
        <taxon>Coccidae</taxon>
        <taxon>Parthenolecanium</taxon>
    </lineage>
</organism>
<keyword evidence="2" id="KW-1185">Reference proteome</keyword>
<name>A0AAN9U2M0_9HEMI</name>
<sequence length="72" mass="8150">MSDDATWSFEVILMASYLTPPVEEYVCFVYDATQGCRSTFTLSVHARDTKVVASVFEERGDSSNQQRRYSVA</sequence>
<evidence type="ECO:0000313" key="1">
    <source>
        <dbReference type="EMBL" id="KAK7603428.1"/>
    </source>
</evidence>
<comment type="caution">
    <text evidence="1">The sequence shown here is derived from an EMBL/GenBank/DDBJ whole genome shotgun (WGS) entry which is preliminary data.</text>
</comment>